<proteinExistence type="predicted"/>
<reference evidence="1 2" key="1">
    <citation type="journal article" date="2015" name="Nat. Commun.">
        <title>Outbred genome sequencing and CRISPR/Cas9 gene editing in butterflies.</title>
        <authorList>
            <person name="Li X."/>
            <person name="Fan D."/>
            <person name="Zhang W."/>
            <person name="Liu G."/>
            <person name="Zhang L."/>
            <person name="Zhao L."/>
            <person name="Fang X."/>
            <person name="Chen L."/>
            <person name="Dong Y."/>
            <person name="Chen Y."/>
            <person name="Ding Y."/>
            <person name="Zhao R."/>
            <person name="Feng M."/>
            <person name="Zhu Y."/>
            <person name="Feng Y."/>
            <person name="Jiang X."/>
            <person name="Zhu D."/>
            <person name="Xiang H."/>
            <person name="Feng X."/>
            <person name="Li S."/>
            <person name="Wang J."/>
            <person name="Zhang G."/>
            <person name="Kronforst M.R."/>
            <person name="Wang W."/>
        </authorList>
    </citation>
    <scope>NUCLEOTIDE SEQUENCE [LARGE SCALE GENOMIC DNA]</scope>
    <source>
        <strain evidence="1">Ya'a_city_454_Pm</strain>
        <tissue evidence="1">Whole body</tissue>
    </source>
</reference>
<dbReference type="AlphaFoldDB" id="A0A194QR17"/>
<dbReference type="InParanoid" id="A0A194QR17"/>
<organism evidence="1 2">
    <name type="scientific">Papilio machaon</name>
    <name type="common">Old World swallowtail butterfly</name>
    <dbReference type="NCBI Taxonomy" id="76193"/>
    <lineage>
        <taxon>Eukaryota</taxon>
        <taxon>Metazoa</taxon>
        <taxon>Ecdysozoa</taxon>
        <taxon>Arthropoda</taxon>
        <taxon>Hexapoda</taxon>
        <taxon>Insecta</taxon>
        <taxon>Pterygota</taxon>
        <taxon>Neoptera</taxon>
        <taxon>Endopterygota</taxon>
        <taxon>Lepidoptera</taxon>
        <taxon>Glossata</taxon>
        <taxon>Ditrysia</taxon>
        <taxon>Papilionoidea</taxon>
        <taxon>Papilionidae</taxon>
        <taxon>Papilioninae</taxon>
        <taxon>Papilio</taxon>
    </lineage>
</organism>
<name>A0A194QR17_PAPMA</name>
<dbReference type="Proteomes" id="UP000053240">
    <property type="component" value="Unassembled WGS sequence"/>
</dbReference>
<accession>A0A194QR17</accession>
<sequence>MPTRSLINFLEQLSQLTTGLTRDGKVFGRALTAGGKSPIIMAIGRRCLHLAADGPAETPRARTLCVADTYHFS</sequence>
<protein>
    <submittedName>
        <fullName evidence="1">Uncharacterized protein</fullName>
    </submittedName>
</protein>
<keyword evidence="2" id="KW-1185">Reference proteome</keyword>
<dbReference type="EMBL" id="KQ461185">
    <property type="protein sequence ID" value="KPJ07415.1"/>
    <property type="molecule type" value="Genomic_DNA"/>
</dbReference>
<evidence type="ECO:0000313" key="1">
    <source>
        <dbReference type="EMBL" id="KPJ07415.1"/>
    </source>
</evidence>
<gene>
    <name evidence="1" type="ORF">RR48_08428</name>
</gene>
<evidence type="ECO:0000313" key="2">
    <source>
        <dbReference type="Proteomes" id="UP000053240"/>
    </source>
</evidence>